<proteinExistence type="predicted"/>
<name>A0A947DFF8_9CYAN</name>
<dbReference type="EMBL" id="JADOES010000015">
    <property type="protein sequence ID" value="MBT9315679.1"/>
    <property type="molecule type" value="Genomic_DNA"/>
</dbReference>
<dbReference type="Proteomes" id="UP000717364">
    <property type="component" value="Unassembled WGS sequence"/>
</dbReference>
<feature type="non-terminal residue" evidence="1">
    <location>
        <position position="303"/>
    </location>
</feature>
<reference evidence="1" key="2">
    <citation type="journal article" date="2021" name="Mar. Drugs">
        <title>Genome Reduction and Secondary Metabolism of the Marine Sponge-Associated Cyanobacterium Leptothoe.</title>
        <authorList>
            <person name="Konstantinou D."/>
            <person name="Popin R.V."/>
            <person name="Fewer D.P."/>
            <person name="Sivonen K."/>
            <person name="Gkelis S."/>
        </authorList>
    </citation>
    <scope>NUCLEOTIDE SEQUENCE</scope>
    <source>
        <strain evidence="1">TAU-MAC 1115</strain>
    </source>
</reference>
<dbReference type="SUPFAM" id="SSF47413">
    <property type="entry name" value="lambda repressor-like DNA-binding domains"/>
    <property type="match status" value="1"/>
</dbReference>
<evidence type="ECO:0000313" key="1">
    <source>
        <dbReference type="EMBL" id="MBT9315679.1"/>
    </source>
</evidence>
<comment type="caution">
    <text evidence="1">The sequence shown here is derived from an EMBL/GenBank/DDBJ whole genome shotgun (WGS) entry which is preliminary data.</text>
</comment>
<accession>A0A947DFF8</accession>
<dbReference type="GO" id="GO:0003677">
    <property type="term" value="F:DNA binding"/>
    <property type="evidence" value="ECO:0007669"/>
    <property type="project" value="InterPro"/>
</dbReference>
<gene>
    <name evidence="1" type="ORF">IXB50_09600</name>
</gene>
<protein>
    <submittedName>
        <fullName evidence="1">Uncharacterized protein</fullName>
    </submittedName>
</protein>
<dbReference type="RefSeq" id="WP_246564337.1">
    <property type="nucleotide sequence ID" value="NZ_JADOES010000015.1"/>
</dbReference>
<dbReference type="InterPro" id="IPR010982">
    <property type="entry name" value="Lambda_DNA-bd_dom_sf"/>
</dbReference>
<dbReference type="AlphaFoldDB" id="A0A947DFF8"/>
<sequence length="303" mass="34732">MAVSLQASLEGIHIIDSARKVRGWTKTAQSWCDAAQTSPATLKRFWRGESIRRETFILICEALGLSWQDIAQEAELPEGLFEETENSTDDDFINDENEYVLPAYLTLKRQYCTEFHQRAISHFQPDSYVSDLWKVLKEEQAYDSSKETIARILNGSRARARNITAICNFFGVKVEEACLETAFISPLSPPSFLTLLPEYRKQFKELARFDFENHSNGYLSGLRKEILNEQNIDISTDTIARILDGKRGRGRNVDAFCRYFGLSWVEACVTAERFLEVTELVAQIRSRVKFAFAYSDRSTSSRQ</sequence>
<reference evidence="1" key="1">
    <citation type="submission" date="2020-11" db="EMBL/GenBank/DDBJ databases">
        <authorList>
            <person name="Konstantinou D."/>
            <person name="Gkelis S."/>
            <person name="Popin R."/>
            <person name="Fewer D."/>
            <person name="Sivonen K."/>
        </authorList>
    </citation>
    <scope>NUCLEOTIDE SEQUENCE</scope>
    <source>
        <strain evidence="1">TAU-MAC 1115</strain>
    </source>
</reference>
<evidence type="ECO:0000313" key="2">
    <source>
        <dbReference type="Proteomes" id="UP000717364"/>
    </source>
</evidence>
<organism evidence="1 2">
    <name type="scientific">Leptothoe spongobia TAU-MAC 1115</name>
    <dbReference type="NCBI Taxonomy" id="1967444"/>
    <lineage>
        <taxon>Bacteria</taxon>
        <taxon>Bacillati</taxon>
        <taxon>Cyanobacteriota</taxon>
        <taxon>Cyanophyceae</taxon>
        <taxon>Nodosilineales</taxon>
        <taxon>Cymatolegaceae</taxon>
        <taxon>Leptothoe</taxon>
        <taxon>Leptothoe spongobia</taxon>
    </lineage>
</organism>
<keyword evidence="2" id="KW-1185">Reference proteome</keyword>